<evidence type="ECO:0000313" key="2">
    <source>
        <dbReference type="Proteomes" id="UP001238088"/>
    </source>
</evidence>
<dbReference type="Proteomes" id="UP001238088">
    <property type="component" value="Unassembled WGS sequence"/>
</dbReference>
<name>A0ABU0AR27_9BACI</name>
<evidence type="ECO:0000313" key="1">
    <source>
        <dbReference type="EMBL" id="MDQ0273736.1"/>
    </source>
</evidence>
<proteinExistence type="predicted"/>
<gene>
    <name evidence="1" type="ORF">J2S17_005668</name>
</gene>
<accession>A0ABU0AR27</accession>
<dbReference type="EMBL" id="JAUSUB010000048">
    <property type="protein sequence ID" value="MDQ0273736.1"/>
    <property type="molecule type" value="Genomic_DNA"/>
</dbReference>
<organism evidence="1 2">
    <name type="scientific">Cytobacillus purgationiresistens</name>
    <dbReference type="NCBI Taxonomy" id="863449"/>
    <lineage>
        <taxon>Bacteria</taxon>
        <taxon>Bacillati</taxon>
        <taxon>Bacillota</taxon>
        <taxon>Bacilli</taxon>
        <taxon>Bacillales</taxon>
        <taxon>Bacillaceae</taxon>
        <taxon>Cytobacillus</taxon>
    </lineage>
</organism>
<comment type="caution">
    <text evidence="1">The sequence shown here is derived from an EMBL/GenBank/DDBJ whole genome shotgun (WGS) entry which is preliminary data.</text>
</comment>
<reference evidence="1 2" key="1">
    <citation type="submission" date="2023-07" db="EMBL/GenBank/DDBJ databases">
        <title>Genomic Encyclopedia of Type Strains, Phase IV (KMG-IV): sequencing the most valuable type-strain genomes for metagenomic binning, comparative biology and taxonomic classification.</title>
        <authorList>
            <person name="Goeker M."/>
        </authorList>
    </citation>
    <scope>NUCLEOTIDE SEQUENCE [LARGE SCALE GENOMIC DNA]</scope>
    <source>
        <strain evidence="1 2">DSM 23494</strain>
    </source>
</reference>
<keyword evidence="2" id="KW-1185">Reference proteome</keyword>
<protein>
    <submittedName>
        <fullName evidence="1">Uncharacterized protein</fullName>
    </submittedName>
</protein>
<sequence>MQQRKDLKLVLPHEKTVVIRVYIKKTNQDVSTQLRFLFHELGD</sequence>